<keyword evidence="2" id="KW-1185">Reference proteome</keyword>
<name>A0ABU5L7Q6_9RICK</name>
<evidence type="ECO:0000313" key="1">
    <source>
        <dbReference type="EMBL" id="MDZ5762156.1"/>
    </source>
</evidence>
<proteinExistence type="predicted"/>
<gene>
    <name evidence="1" type="ORF">Cyrtocomes_00527</name>
</gene>
<organism evidence="1 2">
    <name type="scientific">Candidatus Cyrtobacter comes</name>
    <dbReference type="NCBI Taxonomy" id="675776"/>
    <lineage>
        <taxon>Bacteria</taxon>
        <taxon>Pseudomonadati</taxon>
        <taxon>Pseudomonadota</taxon>
        <taxon>Alphaproteobacteria</taxon>
        <taxon>Rickettsiales</taxon>
        <taxon>Candidatus Midichloriaceae</taxon>
        <taxon>Candidatus Cyrtobacter</taxon>
    </lineage>
</organism>
<dbReference type="Proteomes" id="UP001293791">
    <property type="component" value="Unassembled WGS sequence"/>
</dbReference>
<reference evidence="1 2" key="1">
    <citation type="submission" date="2023-02" db="EMBL/GenBank/DDBJ databases">
        <title>Host association and intracellularity evolved multiple times independently in the Rickettsiales.</title>
        <authorList>
            <person name="Castelli M."/>
            <person name="Nardi T."/>
            <person name="Gammuto L."/>
            <person name="Bellinzona G."/>
            <person name="Sabaneyeva E."/>
            <person name="Potekhin A."/>
            <person name="Serra V."/>
            <person name="Petroni G."/>
            <person name="Sassera D."/>
        </authorList>
    </citation>
    <scope>NUCLEOTIDE SEQUENCE [LARGE SCALE GENOMIC DNA]</scope>
    <source>
        <strain evidence="1 2">BOD18</strain>
    </source>
</reference>
<sequence length="35" mass="3752">MNNKTKIIELGSADELVMGGNGNGSENFPNLKKKC</sequence>
<dbReference type="EMBL" id="JARGYT010000023">
    <property type="protein sequence ID" value="MDZ5762156.1"/>
    <property type="molecule type" value="Genomic_DNA"/>
</dbReference>
<evidence type="ECO:0000313" key="2">
    <source>
        <dbReference type="Proteomes" id="UP001293791"/>
    </source>
</evidence>
<evidence type="ECO:0008006" key="3">
    <source>
        <dbReference type="Google" id="ProtNLM"/>
    </source>
</evidence>
<protein>
    <recommendedName>
        <fullName evidence="3">Bacteriocin</fullName>
    </recommendedName>
</protein>
<comment type="caution">
    <text evidence="1">The sequence shown here is derived from an EMBL/GenBank/DDBJ whole genome shotgun (WGS) entry which is preliminary data.</text>
</comment>
<accession>A0ABU5L7Q6</accession>